<dbReference type="Pfam" id="PF13649">
    <property type="entry name" value="Methyltransf_25"/>
    <property type="match status" value="1"/>
</dbReference>
<dbReference type="OMA" id="ASHGHAW"/>
<comment type="caution">
    <text evidence="3">The sequence shown here is derived from an EMBL/GenBank/DDBJ whole genome shotgun (WGS) entry which is preliminary data.</text>
</comment>
<dbReference type="InterPro" id="IPR029063">
    <property type="entry name" value="SAM-dependent_MTases_sf"/>
</dbReference>
<reference evidence="3 4" key="1">
    <citation type="journal article" date="2017" name="Elife">
        <title>Extensive horizontal gene transfer in cheese-associated bacteria.</title>
        <authorList>
            <person name="Bonham K.S."/>
            <person name="Wolfe B.E."/>
            <person name="Dutton R.J."/>
        </authorList>
    </citation>
    <scope>NUCLEOTIDE SEQUENCE [LARGE SCALE GENOMIC DNA]</scope>
    <source>
        <strain evidence="3 4">JB182</strain>
    </source>
</reference>
<accession>A0A2N7RXF6</accession>
<dbReference type="RefSeq" id="WP_013350611.1">
    <property type="nucleotide sequence ID" value="NZ_JBQDIL010000008.1"/>
</dbReference>
<evidence type="ECO:0000256" key="1">
    <source>
        <dbReference type="ARBA" id="ARBA00022679"/>
    </source>
</evidence>
<dbReference type="GO" id="GO:0032259">
    <property type="term" value="P:methylation"/>
    <property type="evidence" value="ECO:0007669"/>
    <property type="project" value="UniProtKB-KW"/>
</dbReference>
<dbReference type="CDD" id="cd02440">
    <property type="entry name" value="AdoMet_MTases"/>
    <property type="match status" value="1"/>
</dbReference>
<dbReference type="InterPro" id="IPR041698">
    <property type="entry name" value="Methyltransf_25"/>
</dbReference>
<dbReference type="PANTHER" id="PTHR43861">
    <property type="entry name" value="TRANS-ACONITATE 2-METHYLTRANSFERASE-RELATED"/>
    <property type="match status" value="1"/>
</dbReference>
<organism evidence="3 4">
    <name type="scientific">Glutamicibacter arilaitensis</name>
    <dbReference type="NCBI Taxonomy" id="256701"/>
    <lineage>
        <taxon>Bacteria</taxon>
        <taxon>Bacillati</taxon>
        <taxon>Actinomycetota</taxon>
        <taxon>Actinomycetes</taxon>
        <taxon>Micrococcales</taxon>
        <taxon>Micrococcaceae</taxon>
        <taxon>Glutamicibacter</taxon>
    </lineage>
</organism>
<keyword evidence="3" id="KW-0489">Methyltransferase</keyword>
<feature type="domain" description="Methyltransferase" evidence="2">
    <location>
        <begin position="50"/>
        <end position="144"/>
    </location>
</feature>
<evidence type="ECO:0000259" key="2">
    <source>
        <dbReference type="Pfam" id="PF13649"/>
    </source>
</evidence>
<dbReference type="SUPFAM" id="SSF53335">
    <property type="entry name" value="S-adenosyl-L-methionine-dependent methyltransferases"/>
    <property type="match status" value="1"/>
</dbReference>
<dbReference type="GO" id="GO:0008168">
    <property type="term" value="F:methyltransferase activity"/>
    <property type="evidence" value="ECO:0007669"/>
    <property type="project" value="UniProtKB-KW"/>
</dbReference>
<proteinExistence type="predicted"/>
<evidence type="ECO:0000313" key="3">
    <source>
        <dbReference type="EMBL" id="PMQ18568.1"/>
    </source>
</evidence>
<keyword evidence="1 3" id="KW-0808">Transferase</keyword>
<dbReference type="AlphaFoldDB" id="A0A2N7RXF6"/>
<dbReference type="Gene3D" id="3.40.50.150">
    <property type="entry name" value="Vaccinia Virus protein VP39"/>
    <property type="match status" value="1"/>
</dbReference>
<dbReference type="EMBL" id="PNQX01000005">
    <property type="protein sequence ID" value="PMQ18568.1"/>
    <property type="molecule type" value="Genomic_DNA"/>
</dbReference>
<sequence length="222" mass="24110">MSHHHEHAQEVLDGVAFWENHYGQSERVWSGKVNQVLENIVAPLDPGTCLDIGSGEGGDVLWLASHGWKATGLDISPTAVKRAQEEAAKHGLDAGQTRFIASDLAAWNTDETFDLVTLSFFQAPFAFPRADFLRKAATLVAPGGHLLVLSHAAMPSFADKPEHQMPAFPTPEEELEALALDPEQWDVLCAEVRERTITGPDGNPATLEDAVVFVQRKAPSLG</sequence>
<dbReference type="Proteomes" id="UP000235739">
    <property type="component" value="Unassembled WGS sequence"/>
</dbReference>
<dbReference type="GeneID" id="303186857"/>
<gene>
    <name evidence="3" type="ORF">CIK84_18590</name>
</gene>
<name>A0A2N7RXF6_9MICC</name>
<protein>
    <submittedName>
        <fullName evidence="3">Class I SAM-dependent methyltransferase</fullName>
    </submittedName>
</protein>
<evidence type="ECO:0000313" key="4">
    <source>
        <dbReference type="Proteomes" id="UP000235739"/>
    </source>
</evidence>